<organism evidence="1 2">
    <name type="scientific">Granulicatella balaenopterae</name>
    <dbReference type="NCBI Taxonomy" id="137733"/>
    <lineage>
        <taxon>Bacteria</taxon>
        <taxon>Bacillati</taxon>
        <taxon>Bacillota</taxon>
        <taxon>Bacilli</taxon>
        <taxon>Lactobacillales</taxon>
        <taxon>Carnobacteriaceae</taxon>
        <taxon>Granulicatella</taxon>
    </lineage>
</organism>
<accession>A0A1H9IPJ7</accession>
<dbReference type="Proteomes" id="UP000198556">
    <property type="component" value="Unassembled WGS sequence"/>
</dbReference>
<evidence type="ECO:0000313" key="1">
    <source>
        <dbReference type="EMBL" id="SEQ76476.1"/>
    </source>
</evidence>
<gene>
    <name evidence="1" type="ORF">SAMN05421767_10650</name>
</gene>
<reference evidence="1 2" key="1">
    <citation type="submission" date="2016-10" db="EMBL/GenBank/DDBJ databases">
        <authorList>
            <person name="de Groot N.N."/>
        </authorList>
    </citation>
    <scope>NUCLEOTIDE SEQUENCE [LARGE SCALE GENOMIC DNA]</scope>
    <source>
        <strain evidence="1 2">DSM 15827</strain>
    </source>
</reference>
<dbReference type="RefSeq" id="WP_089746097.1">
    <property type="nucleotide sequence ID" value="NZ_FOGF01000006.1"/>
</dbReference>
<protein>
    <submittedName>
        <fullName evidence="1">Virus Gp157</fullName>
    </submittedName>
</protein>
<dbReference type="OrthoDB" id="2168866at2"/>
<name>A0A1H9IPJ7_9LACT</name>
<dbReference type="InterPro" id="IPR008840">
    <property type="entry name" value="Sipho_Gp157"/>
</dbReference>
<keyword evidence="2" id="KW-1185">Reference proteome</keyword>
<dbReference type="Pfam" id="PF05565">
    <property type="entry name" value="Sipho_Gp157"/>
    <property type="match status" value="1"/>
</dbReference>
<sequence length="163" mass="18196">MNLYELSNNYNQLAQLIEENSDAVENDVLIDTLDAIETTMEDKAENIAKLVQSLKAEEEGIKAEVKRLNDKKKVITNKQANLKSYLQDVMQQTGKTKFKSGTFSFAIQKNPPKAVIDDLSLLPFEVLVVQPPTPDLNIIKGMLKAGEEVPGAHLEQGESLRIR</sequence>
<proteinExistence type="predicted"/>
<dbReference type="EMBL" id="FOGF01000006">
    <property type="protein sequence ID" value="SEQ76476.1"/>
    <property type="molecule type" value="Genomic_DNA"/>
</dbReference>
<evidence type="ECO:0000313" key="2">
    <source>
        <dbReference type="Proteomes" id="UP000198556"/>
    </source>
</evidence>
<dbReference type="AlphaFoldDB" id="A0A1H9IPJ7"/>
<dbReference type="STRING" id="137733.SAMN05421767_10650"/>